<protein>
    <submittedName>
        <fullName evidence="2">Szy-4</fullName>
    </submittedName>
</protein>
<dbReference type="Proteomes" id="UP000005239">
    <property type="component" value="Unassembled WGS sequence"/>
</dbReference>
<feature type="compositionally biased region" description="Basic and acidic residues" evidence="1">
    <location>
        <begin position="510"/>
        <end position="520"/>
    </location>
</feature>
<evidence type="ECO:0000313" key="3">
    <source>
        <dbReference type="Proteomes" id="UP000005239"/>
    </source>
</evidence>
<reference evidence="3" key="1">
    <citation type="journal article" date="2008" name="Nat. Genet.">
        <title>The Pristionchus pacificus genome provides a unique perspective on nematode lifestyle and parasitism.</title>
        <authorList>
            <person name="Dieterich C."/>
            <person name="Clifton S.W."/>
            <person name="Schuster L.N."/>
            <person name="Chinwalla A."/>
            <person name="Delehaunty K."/>
            <person name="Dinkelacker I."/>
            <person name="Fulton L."/>
            <person name="Fulton R."/>
            <person name="Godfrey J."/>
            <person name="Minx P."/>
            <person name="Mitreva M."/>
            <person name="Roeseler W."/>
            <person name="Tian H."/>
            <person name="Witte H."/>
            <person name="Yang S.P."/>
            <person name="Wilson R.K."/>
            <person name="Sommer R.J."/>
        </authorList>
    </citation>
    <scope>NUCLEOTIDE SEQUENCE [LARGE SCALE GENOMIC DNA]</scope>
    <source>
        <strain evidence="3">PS312</strain>
    </source>
</reference>
<feature type="region of interest" description="Disordered" evidence="1">
    <location>
        <begin position="615"/>
        <end position="636"/>
    </location>
</feature>
<keyword evidence="3" id="KW-1185">Reference proteome</keyword>
<dbReference type="OrthoDB" id="5871593at2759"/>
<evidence type="ECO:0000313" key="2">
    <source>
        <dbReference type="EnsemblMetazoa" id="PPA07342.1"/>
    </source>
</evidence>
<dbReference type="AlphaFoldDB" id="A0A2A6C8J2"/>
<sequence length="895" mass="97170">MTTIAELMDLAEIPMMQDYGDHLKTVKQEDVQQLQHVQQADQLDLEDIEEEEGERKRLLDCLFPGERRTTHSQLHQLQPMQPMQQLQPLHFSMAPLAGENSMLAPRPFLPMPFLAPPPSTIMSMGQEMKDEKKPILPRPEIPPPSHLTMDAQTRARMFGKKFIGPAEAHVVNCHRCDASMRVCVRKLKYADHVKEYPSYRCTRKGCQTFKSMRVVDQPDGQRAPPTPKPPSARALRRAAAAAKKQARAAAAAAAAAAKRPAAEATRAATMALVPTTQQPIMIPTAAPPPPPPPAHLLPMANPYAGIVVPRAASLADADAAPPPTTTLATLLGAPRPSATHADRPAHASTNEHPQYSTAARNLLMGGGAPERGGCNWMTSTTMPGRPSMNAMMAPLGAHSVSHGAQSVSHGAQSAHIDPPKTKVEPRRRWSRYDLCTQQQKDAVAELLRRHDEELQLQLQPEGARARLAKIEEQQRVDAAAAAAAAEEDQQQTVAQWLAKCAKTEAPKRFDAAAAAEEKPAAEFGGAEEEEEAPPQQQQPPISTLTPPPSIKAVFITSSQPALTTTAVAAATPIFSTPPTCCTPRPSVPTSGLHPFSSTQMVGSNTIRSPVKTSLTAISQAPPPPHHRHQAPPPLQQAPPLAAAWQLPPLTPLDVRAFQLPRMQQHVQPMQQMLLQQAAPPCRALTRVEAEALEQICSAARTLAAINAMTRHSTASSSSASHFGFPNPLFSGLGAQQSLQQLQLQFPATAQHPQMQFPTAATVQQPQLQHMQPEASPAKIWYVVDSDEDLEEAESMEYSFDDAGLGADGGDDLDDDEVVRMDDDDEEGTVVDIELGPEGIVLGIRKSILSGWRVPKGLTFRVIDLASRDDTQSDGYDQYDEGEYDVEFAMELNQHL</sequence>
<proteinExistence type="predicted"/>
<accession>A0A2A6C8J2</accession>
<accession>A0A8R1YET8</accession>
<feature type="region of interest" description="Disordered" evidence="1">
    <location>
        <begin position="214"/>
        <end position="237"/>
    </location>
</feature>
<gene>
    <name evidence="2" type="primary">WBGene00096896</name>
</gene>
<dbReference type="EnsemblMetazoa" id="PPA07342.1">
    <property type="protein sequence ID" value="PPA07342.1"/>
    <property type="gene ID" value="WBGene00096896"/>
</dbReference>
<name>A0A2A6C8J2_PRIPA</name>
<feature type="region of interest" description="Disordered" evidence="1">
    <location>
        <begin position="510"/>
        <end position="548"/>
    </location>
</feature>
<reference evidence="2" key="2">
    <citation type="submission" date="2022-06" db="UniProtKB">
        <authorList>
            <consortium name="EnsemblMetazoa"/>
        </authorList>
    </citation>
    <scope>IDENTIFICATION</scope>
    <source>
        <strain evidence="2">PS312</strain>
    </source>
</reference>
<organism evidence="2 3">
    <name type="scientific">Pristionchus pacificus</name>
    <name type="common">Parasitic nematode worm</name>
    <dbReference type="NCBI Taxonomy" id="54126"/>
    <lineage>
        <taxon>Eukaryota</taxon>
        <taxon>Metazoa</taxon>
        <taxon>Ecdysozoa</taxon>
        <taxon>Nematoda</taxon>
        <taxon>Chromadorea</taxon>
        <taxon>Rhabditida</taxon>
        <taxon>Rhabditina</taxon>
        <taxon>Diplogasteromorpha</taxon>
        <taxon>Diplogasteroidea</taxon>
        <taxon>Neodiplogasteridae</taxon>
        <taxon>Pristionchus</taxon>
    </lineage>
</organism>
<evidence type="ECO:0000256" key="1">
    <source>
        <dbReference type="SAM" id="MobiDB-lite"/>
    </source>
</evidence>